<evidence type="ECO:0000313" key="3">
    <source>
        <dbReference type="Proteomes" id="UP000245207"/>
    </source>
</evidence>
<accession>A0A2U1P9V8</accession>
<comment type="caution">
    <text evidence="2">The sequence shown here is derived from an EMBL/GenBank/DDBJ whole genome shotgun (WGS) entry which is preliminary data.</text>
</comment>
<sequence>MRKTCPSDPMHFPSSTPELPEDRLFSASQNGSLLLLEKKLRAIVGNADALLKMGWPKFAYRWSV</sequence>
<organism evidence="2 3">
    <name type="scientific">Artemisia annua</name>
    <name type="common">Sweet wormwood</name>
    <dbReference type="NCBI Taxonomy" id="35608"/>
    <lineage>
        <taxon>Eukaryota</taxon>
        <taxon>Viridiplantae</taxon>
        <taxon>Streptophyta</taxon>
        <taxon>Embryophyta</taxon>
        <taxon>Tracheophyta</taxon>
        <taxon>Spermatophyta</taxon>
        <taxon>Magnoliopsida</taxon>
        <taxon>eudicotyledons</taxon>
        <taxon>Gunneridae</taxon>
        <taxon>Pentapetalae</taxon>
        <taxon>asterids</taxon>
        <taxon>campanulids</taxon>
        <taxon>Asterales</taxon>
        <taxon>Asteraceae</taxon>
        <taxon>Asteroideae</taxon>
        <taxon>Anthemideae</taxon>
        <taxon>Artemisiinae</taxon>
        <taxon>Artemisia</taxon>
    </lineage>
</organism>
<proteinExistence type="predicted"/>
<gene>
    <name evidence="2" type="ORF">CTI12_AA180010</name>
</gene>
<evidence type="ECO:0000313" key="2">
    <source>
        <dbReference type="EMBL" id="PWA82536.1"/>
    </source>
</evidence>
<dbReference type="OrthoDB" id="3941538at2759"/>
<evidence type="ECO:0000256" key="1">
    <source>
        <dbReference type="SAM" id="MobiDB-lite"/>
    </source>
</evidence>
<dbReference type="Proteomes" id="UP000245207">
    <property type="component" value="Unassembled WGS sequence"/>
</dbReference>
<reference evidence="2 3" key="1">
    <citation type="journal article" date="2018" name="Mol. Plant">
        <title>The genome of Artemisia annua provides insight into the evolution of Asteraceae family and artemisinin biosynthesis.</title>
        <authorList>
            <person name="Shen Q."/>
            <person name="Zhang L."/>
            <person name="Liao Z."/>
            <person name="Wang S."/>
            <person name="Yan T."/>
            <person name="Shi P."/>
            <person name="Liu M."/>
            <person name="Fu X."/>
            <person name="Pan Q."/>
            <person name="Wang Y."/>
            <person name="Lv Z."/>
            <person name="Lu X."/>
            <person name="Zhang F."/>
            <person name="Jiang W."/>
            <person name="Ma Y."/>
            <person name="Chen M."/>
            <person name="Hao X."/>
            <person name="Li L."/>
            <person name="Tang Y."/>
            <person name="Lv G."/>
            <person name="Zhou Y."/>
            <person name="Sun X."/>
            <person name="Brodelius P.E."/>
            <person name="Rose J.K.C."/>
            <person name="Tang K."/>
        </authorList>
    </citation>
    <scope>NUCLEOTIDE SEQUENCE [LARGE SCALE GENOMIC DNA]</scope>
    <source>
        <strain evidence="3">cv. Huhao1</strain>
        <tissue evidence="2">Leaf</tissue>
    </source>
</reference>
<name>A0A2U1P9V8_ARTAN</name>
<dbReference type="EMBL" id="PKPP01001462">
    <property type="protein sequence ID" value="PWA82536.1"/>
    <property type="molecule type" value="Genomic_DNA"/>
</dbReference>
<feature type="region of interest" description="Disordered" evidence="1">
    <location>
        <begin position="1"/>
        <end position="21"/>
    </location>
</feature>
<protein>
    <submittedName>
        <fullName evidence="2">DNA glycosylase</fullName>
    </submittedName>
</protein>
<keyword evidence="3" id="KW-1185">Reference proteome</keyword>
<dbReference type="AlphaFoldDB" id="A0A2U1P9V8"/>